<evidence type="ECO:0000256" key="1">
    <source>
        <dbReference type="SAM" id="Phobius"/>
    </source>
</evidence>
<dbReference type="PANTHER" id="PTHR42999">
    <property type="entry name" value="ANTIBIOTIC RESISTANCE PROTEIN MCBG"/>
    <property type="match status" value="1"/>
</dbReference>
<keyword evidence="1" id="KW-1133">Transmembrane helix</keyword>
<dbReference type="SUPFAM" id="SSF141571">
    <property type="entry name" value="Pentapeptide repeat-like"/>
    <property type="match status" value="2"/>
</dbReference>
<evidence type="ECO:0000313" key="3">
    <source>
        <dbReference type="EMBL" id="WMT06325.1"/>
    </source>
</evidence>
<dbReference type="Pfam" id="PF00805">
    <property type="entry name" value="Pentapeptide"/>
    <property type="match status" value="4"/>
</dbReference>
<dbReference type="RefSeq" id="WP_084158284.1">
    <property type="nucleotide sequence ID" value="NZ_CP101873.1"/>
</dbReference>
<dbReference type="Pfam" id="PF07885">
    <property type="entry name" value="Ion_trans_2"/>
    <property type="match status" value="1"/>
</dbReference>
<keyword evidence="1" id="KW-0812">Transmembrane</keyword>
<sequence>MPSKCEYEYSTGDNSSDDICERDCWRDNNRCIWHADVANKPYDELKEARKDGPERLDGAIFRGVDSGPINNSIARLSRKGELSETESYIGNSPIDFSGCSLNNSKFVDCRMKSTIFDNSDLSNSEFLDSNLHSSFFTDAILNGAIFRSSLFDGSEFDNSQLRFSTMAKSHFHRANFNGSNLTGMSIEDSHIARSNIIDCDLEGANISETTAYGIVLENTVIIGVRIYNSDFKRSRFECVSGERIEIIESNFPYSDILNCNYDLSELSNVDFTGTDLSNTHFFESALDSVDLSGSCLVDVDFEKSRLEDIQVDKKTEFGSRCLAEKDANSALSQSSLINKLLRKIPPAYIIYNRNGTHRPVSDLEKAIHIYGEYQRILRENALYEEIREYRVREKDAWRKKSILEGDFTNWNILALGRWSSKYGESPYRVIGISSLSILLFTVLYGIAGGVRIDSSGRSHVATLHFPDQIPPTSDYVTEVLHLIYFSSTTFSTLGYGDIEPTTILIRLLAAFQSLLGALLVALLLFCFSNRITR</sequence>
<evidence type="ECO:0000259" key="2">
    <source>
        <dbReference type="Pfam" id="PF07885"/>
    </source>
</evidence>
<dbReference type="Proteomes" id="UP001224926">
    <property type="component" value="Chromosome"/>
</dbReference>
<organism evidence="3 4">
    <name type="scientific">Natrinema thermotolerans</name>
    <dbReference type="NCBI Taxonomy" id="121872"/>
    <lineage>
        <taxon>Archaea</taxon>
        <taxon>Methanobacteriati</taxon>
        <taxon>Methanobacteriota</taxon>
        <taxon>Stenosarchaea group</taxon>
        <taxon>Halobacteria</taxon>
        <taxon>Halobacteriales</taxon>
        <taxon>Natrialbaceae</taxon>
        <taxon>Natrinema</taxon>
    </lineage>
</organism>
<keyword evidence="4" id="KW-1185">Reference proteome</keyword>
<dbReference type="Gene3D" id="2.160.20.80">
    <property type="entry name" value="E3 ubiquitin-protein ligase SopA"/>
    <property type="match status" value="2"/>
</dbReference>
<dbReference type="SUPFAM" id="SSF81324">
    <property type="entry name" value="Voltage-gated potassium channels"/>
    <property type="match status" value="1"/>
</dbReference>
<reference evidence="3 4" key="1">
    <citation type="submission" date="2022-07" db="EMBL/GenBank/DDBJ databases">
        <title>Two temperate virus in Haloterrigena jeotgali A29.</title>
        <authorList>
            <person name="Deng X."/>
        </authorList>
    </citation>
    <scope>NUCLEOTIDE SEQUENCE [LARGE SCALE GENOMIC DNA]</scope>
    <source>
        <strain evidence="3 4">A29</strain>
    </source>
</reference>
<proteinExistence type="predicted"/>
<dbReference type="EMBL" id="CP101873">
    <property type="protein sequence ID" value="WMT06325.1"/>
    <property type="molecule type" value="Genomic_DNA"/>
</dbReference>
<dbReference type="InterPro" id="IPR013099">
    <property type="entry name" value="K_chnl_dom"/>
</dbReference>
<dbReference type="Gene3D" id="1.10.287.70">
    <property type="match status" value="1"/>
</dbReference>
<keyword evidence="1" id="KW-0472">Membrane</keyword>
<name>A0AAF0P898_9EURY</name>
<feature type="domain" description="Potassium channel" evidence="2">
    <location>
        <begin position="478"/>
        <end position="532"/>
    </location>
</feature>
<feature type="transmembrane region" description="Helical" evidence="1">
    <location>
        <begin position="427"/>
        <end position="447"/>
    </location>
</feature>
<dbReference type="PANTHER" id="PTHR42999:SF1">
    <property type="entry name" value="PENTAPEPTIDE REPEAT-CONTAINING PROTEIN"/>
    <property type="match status" value="1"/>
</dbReference>
<protein>
    <submittedName>
        <fullName evidence="3">Pentapeptide repeat-containing protein</fullName>
    </submittedName>
</protein>
<evidence type="ECO:0000313" key="4">
    <source>
        <dbReference type="Proteomes" id="UP001224926"/>
    </source>
</evidence>
<accession>A0AAF0P898</accession>
<dbReference type="AlphaFoldDB" id="A0AAF0P898"/>
<dbReference type="InterPro" id="IPR001646">
    <property type="entry name" value="5peptide_repeat"/>
</dbReference>
<dbReference type="InterPro" id="IPR052949">
    <property type="entry name" value="PA_immunity-related"/>
</dbReference>
<gene>
    <name evidence="3" type="ORF">NP511_13115</name>
</gene>
<dbReference type="GeneID" id="39862567"/>
<feature type="transmembrane region" description="Helical" evidence="1">
    <location>
        <begin position="503"/>
        <end position="527"/>
    </location>
</feature>